<feature type="region of interest" description="Disordered" evidence="1">
    <location>
        <begin position="709"/>
        <end position="756"/>
    </location>
</feature>
<accession>A0A7R7VW73</accession>
<dbReference type="KEGG" id="ache:ACHE_70186S"/>
<dbReference type="GO" id="GO:0016020">
    <property type="term" value="C:membrane"/>
    <property type="evidence" value="ECO:0007669"/>
    <property type="project" value="TreeGrafter"/>
</dbReference>
<feature type="transmembrane region" description="Helical" evidence="2">
    <location>
        <begin position="358"/>
        <end position="377"/>
    </location>
</feature>
<feature type="transmembrane region" description="Helical" evidence="2">
    <location>
        <begin position="168"/>
        <end position="186"/>
    </location>
</feature>
<feature type="region of interest" description="Disordered" evidence="1">
    <location>
        <begin position="626"/>
        <end position="673"/>
    </location>
</feature>
<keyword evidence="2" id="KW-1133">Transmembrane helix</keyword>
<organism evidence="4 5">
    <name type="scientific">Aspergillus chevalieri</name>
    <name type="common">Eurotium chevalieri</name>
    <dbReference type="NCBI Taxonomy" id="182096"/>
    <lineage>
        <taxon>Eukaryota</taxon>
        <taxon>Fungi</taxon>
        <taxon>Dikarya</taxon>
        <taxon>Ascomycota</taxon>
        <taxon>Pezizomycotina</taxon>
        <taxon>Eurotiomycetes</taxon>
        <taxon>Eurotiomycetidae</taxon>
        <taxon>Eurotiales</taxon>
        <taxon>Aspergillaceae</taxon>
        <taxon>Aspergillus</taxon>
        <taxon>Aspergillus subgen. Aspergillus</taxon>
    </lineage>
</organism>
<feature type="chain" id="PRO_5030740314" description="TRP C-terminal domain-containing protein" evidence="3">
    <location>
        <begin position="17"/>
        <end position="756"/>
    </location>
</feature>
<keyword evidence="5" id="KW-1185">Reference proteome</keyword>
<evidence type="ECO:0000256" key="1">
    <source>
        <dbReference type="SAM" id="MobiDB-lite"/>
    </source>
</evidence>
<reference evidence="4" key="2">
    <citation type="submission" date="2021-02" db="EMBL/GenBank/DDBJ databases">
        <title>Aspergillus chevalieri M1 genome sequence.</title>
        <authorList>
            <person name="Kadooka C."/>
            <person name="Mori K."/>
            <person name="Futagami T."/>
        </authorList>
    </citation>
    <scope>NUCLEOTIDE SEQUENCE</scope>
    <source>
        <strain evidence="4">M1</strain>
    </source>
</reference>
<feature type="compositionally biased region" description="Polar residues" evidence="1">
    <location>
        <begin position="716"/>
        <end position="731"/>
    </location>
</feature>
<evidence type="ECO:0008006" key="6">
    <source>
        <dbReference type="Google" id="ProtNLM"/>
    </source>
</evidence>
<dbReference type="InterPro" id="IPR040241">
    <property type="entry name" value="TRP_Flc/Pkd2-like"/>
</dbReference>
<gene>
    <name evidence="4" type="ORF">ACHE_70186S</name>
</gene>
<sequence length="756" mass="82337">MRLLSLVLLALHGVQAAFIRRLECDLADIPSSPIDPVFQPLSLSGGLDESNVLFLKLSGDYPGPDGCELLNGAIAKVLVDVKVLGRTVGYQIESNGSCPTVSPIGHLRSDPRTYTNYESFYSLDGAYQLHTLATTIRLQLNNGSDAACVAAHITPDIGPLASNLLKSLPLAIMLISGIIAAGIRIYRNRGSSIFRYEIANSANDPAECFFPGMGSCLQYIQFVFMTGCLTLSYPGFFKPIVSQLAWSSLYYANGPITHEFTYPGIGDGIYTMNGTYGLELMAQTLGATTVGDLWINSTINLAVMLVGIVAVVQYATLVKWMRNIIPFWKTPGGLDLRAEFLTRIQHTGWSVLRTMLQYYLLPIVTFSLYQPLMATFFPVYRTFLAVMLVALLAVTLGLVVRYLGIQNRQEIFFADSILSKQTTRSWLLDALHGIPLIQGVAIGGLQVSGVGQIIVLAACEIFLIIVLALHYQRHTSLWKPVAFPAVRLTTILISCAFLPAAGLSEGTKGYLGYSILFLHAAALLFGFLATAVVDLARLVLGTADPAGRPDSTPVFGLDQLSRRSKRRTTFGELPALSPDGISQSNHGICLKMLTNGLDQPTTTYIPHSSFRASSLEGSAATANTESHYFYRPPRHNQTSSSPIDYGSRATMQSIPSSPSSPTPSSEIVQESHSPSMDLADMEMEIDKPSDVDYSIREADQYYRHAAARTIVMGSPNPGQDSPSRPTGSGASLSLWMQRKGKKEKRFEVVRSRPSSE</sequence>
<protein>
    <recommendedName>
        <fullName evidence="6">TRP C-terminal domain-containing protein</fullName>
    </recommendedName>
</protein>
<feature type="transmembrane region" description="Helical" evidence="2">
    <location>
        <begin position="481"/>
        <end position="504"/>
    </location>
</feature>
<feature type="transmembrane region" description="Helical" evidence="2">
    <location>
        <begin position="510"/>
        <end position="533"/>
    </location>
</feature>
<proteinExistence type="predicted"/>
<keyword evidence="2" id="KW-0472">Membrane</keyword>
<dbReference type="GeneID" id="66985701"/>
<dbReference type="GO" id="GO:0055085">
    <property type="term" value="P:transmembrane transport"/>
    <property type="evidence" value="ECO:0007669"/>
    <property type="project" value="TreeGrafter"/>
</dbReference>
<name>A0A7R7VW73_ASPCH</name>
<dbReference type="PANTHER" id="PTHR31145">
    <property type="entry name" value="INTEGRAL MEMBRANE PROTEIN (AFU_ORTHOLOGUE AFUA_7G01610)"/>
    <property type="match status" value="1"/>
</dbReference>
<keyword evidence="2" id="KW-0812">Transmembrane</keyword>
<feature type="compositionally biased region" description="Low complexity" evidence="1">
    <location>
        <begin position="653"/>
        <end position="665"/>
    </location>
</feature>
<keyword evidence="3" id="KW-0732">Signal</keyword>
<evidence type="ECO:0000313" key="4">
    <source>
        <dbReference type="EMBL" id="BCR91343.1"/>
    </source>
</evidence>
<feature type="transmembrane region" description="Helical" evidence="2">
    <location>
        <begin position="450"/>
        <end position="469"/>
    </location>
</feature>
<feature type="transmembrane region" description="Helical" evidence="2">
    <location>
        <begin position="293"/>
        <end position="315"/>
    </location>
</feature>
<feature type="signal peptide" evidence="3">
    <location>
        <begin position="1"/>
        <end position="16"/>
    </location>
</feature>
<dbReference type="RefSeq" id="XP_043139865.1">
    <property type="nucleotide sequence ID" value="XM_043282491.1"/>
</dbReference>
<evidence type="ECO:0000256" key="3">
    <source>
        <dbReference type="SAM" id="SignalP"/>
    </source>
</evidence>
<feature type="compositionally biased region" description="Basic and acidic residues" evidence="1">
    <location>
        <begin position="744"/>
        <end position="756"/>
    </location>
</feature>
<dbReference type="Proteomes" id="UP000637239">
    <property type="component" value="Chromosome 7"/>
</dbReference>
<evidence type="ECO:0000313" key="5">
    <source>
        <dbReference type="Proteomes" id="UP000637239"/>
    </source>
</evidence>
<dbReference type="EMBL" id="AP024422">
    <property type="protein sequence ID" value="BCR91343.1"/>
    <property type="molecule type" value="Genomic_DNA"/>
</dbReference>
<reference evidence="4" key="1">
    <citation type="submission" date="2021-01" db="EMBL/GenBank/DDBJ databases">
        <authorList>
            <consortium name="Aspergillus chevalieri M1 genome sequencing consortium"/>
            <person name="Kazuki M."/>
            <person name="Futagami T."/>
        </authorList>
    </citation>
    <scope>NUCLEOTIDE SEQUENCE</scope>
    <source>
        <strain evidence="4">M1</strain>
    </source>
</reference>
<dbReference type="AlphaFoldDB" id="A0A7R7VW73"/>
<dbReference type="PANTHER" id="PTHR31145:SF8">
    <property type="entry name" value="INTEGRAL MEMBRANE PROTEIN (AFU_ORTHOLOGUE AFUA_2G17475)"/>
    <property type="match status" value="1"/>
</dbReference>
<feature type="transmembrane region" description="Helical" evidence="2">
    <location>
        <begin position="219"/>
        <end position="237"/>
    </location>
</feature>
<evidence type="ECO:0000256" key="2">
    <source>
        <dbReference type="SAM" id="Phobius"/>
    </source>
</evidence>
<feature type="transmembrane region" description="Helical" evidence="2">
    <location>
        <begin position="383"/>
        <end position="405"/>
    </location>
</feature>